<comment type="caution">
    <text evidence="1">The sequence shown here is derived from an EMBL/GenBank/DDBJ whole genome shotgun (WGS) entry which is preliminary data.</text>
</comment>
<evidence type="ECO:0000313" key="2">
    <source>
        <dbReference type="Proteomes" id="UP000220768"/>
    </source>
</evidence>
<gene>
    <name evidence="1" type="ORF">CO666_07955</name>
</gene>
<name>A0A2A6JES0_9HYPH</name>
<evidence type="ECO:0000313" key="1">
    <source>
        <dbReference type="EMBL" id="PDT04673.1"/>
    </source>
</evidence>
<proteinExistence type="predicted"/>
<accession>A0A2A6JES0</accession>
<dbReference type="Proteomes" id="UP000220768">
    <property type="component" value="Unassembled WGS sequence"/>
</dbReference>
<sequence length="133" mass="14631">MREGEAEAGSDRIRLKVGNCYIPIDPGNAGIISIGVIYGYAYEGHCYKLPRPKIMCLPVEATDIPADGCGCDCGYSRELGYSVWSLDKLERVIALDLRADDLKTLVLDENLPGNRSPLAYAQTQLLAPQRLRD</sequence>
<dbReference type="AlphaFoldDB" id="A0A2A6JES0"/>
<dbReference type="EMBL" id="NWSV01000004">
    <property type="protein sequence ID" value="PDT04673.1"/>
    <property type="molecule type" value="Genomic_DNA"/>
</dbReference>
<organism evidence="1 2">
    <name type="scientific">Rhizobium chutanense</name>
    <dbReference type="NCBI Taxonomy" id="2035448"/>
    <lineage>
        <taxon>Bacteria</taxon>
        <taxon>Pseudomonadati</taxon>
        <taxon>Pseudomonadota</taxon>
        <taxon>Alphaproteobacteria</taxon>
        <taxon>Hyphomicrobiales</taxon>
        <taxon>Rhizobiaceae</taxon>
        <taxon>Rhizobium/Agrobacterium group</taxon>
        <taxon>Rhizobium</taxon>
    </lineage>
</organism>
<protein>
    <submittedName>
        <fullName evidence="1">Uncharacterized protein</fullName>
    </submittedName>
</protein>
<reference evidence="1 2" key="1">
    <citation type="submission" date="2017-09" db="EMBL/GenBank/DDBJ databases">
        <title>Comparative genomics of rhizobia isolated from Phaseolus vulgaris in China.</title>
        <authorList>
            <person name="Tong W."/>
        </authorList>
    </citation>
    <scope>NUCLEOTIDE SEQUENCE [LARGE SCALE GENOMIC DNA]</scope>
    <source>
        <strain evidence="1 2">C5</strain>
    </source>
</reference>
<keyword evidence="2" id="KW-1185">Reference proteome</keyword>